<gene>
    <name evidence="2" type="ORF">POPTR_018G030800</name>
</gene>
<dbReference type="InParanoid" id="B9NHI5"/>
<keyword evidence="3" id="KW-1185">Reference proteome</keyword>
<name>B9NHI5_POPTR</name>
<protein>
    <submittedName>
        <fullName evidence="2">Uncharacterized protein</fullName>
    </submittedName>
</protein>
<keyword evidence="1" id="KW-0472">Membrane</keyword>
<sequence length="111" mass="12310">MGFQLVSTVGSLDEGIAGRGGCCSCFSMLGWPWWMLQLLQYAWVAMVAFRMRLLINVIGFLILWDITWLLGAGDTGGCVKSDVVGVFDTGCSYRILKHQCMILEYTEQCGV</sequence>
<accession>B9NHI5</accession>
<evidence type="ECO:0000313" key="3">
    <source>
        <dbReference type="Proteomes" id="UP000006729"/>
    </source>
</evidence>
<evidence type="ECO:0000256" key="1">
    <source>
        <dbReference type="SAM" id="Phobius"/>
    </source>
</evidence>
<feature type="transmembrane region" description="Helical" evidence="1">
    <location>
        <begin position="41"/>
        <end position="64"/>
    </location>
</feature>
<keyword evidence="1" id="KW-1133">Transmembrane helix</keyword>
<dbReference type="Proteomes" id="UP000006729">
    <property type="component" value="Chromosome 18"/>
</dbReference>
<organism evidence="2 3">
    <name type="scientific">Populus trichocarpa</name>
    <name type="common">Western balsam poplar</name>
    <name type="synonym">Populus balsamifera subsp. trichocarpa</name>
    <dbReference type="NCBI Taxonomy" id="3694"/>
    <lineage>
        <taxon>Eukaryota</taxon>
        <taxon>Viridiplantae</taxon>
        <taxon>Streptophyta</taxon>
        <taxon>Embryophyta</taxon>
        <taxon>Tracheophyta</taxon>
        <taxon>Spermatophyta</taxon>
        <taxon>Magnoliopsida</taxon>
        <taxon>eudicotyledons</taxon>
        <taxon>Gunneridae</taxon>
        <taxon>Pentapetalae</taxon>
        <taxon>rosids</taxon>
        <taxon>fabids</taxon>
        <taxon>Malpighiales</taxon>
        <taxon>Salicaceae</taxon>
        <taxon>Saliceae</taxon>
        <taxon>Populus</taxon>
    </lineage>
</organism>
<dbReference type="EMBL" id="CM009307">
    <property type="protein sequence ID" value="PNS92408.1"/>
    <property type="molecule type" value="Genomic_DNA"/>
</dbReference>
<dbReference type="AlphaFoldDB" id="B9NHI5"/>
<keyword evidence="1" id="KW-0812">Transmembrane</keyword>
<proteinExistence type="predicted"/>
<evidence type="ECO:0000313" key="2">
    <source>
        <dbReference type="EMBL" id="PNS92408.1"/>
    </source>
</evidence>
<reference evidence="2 3" key="1">
    <citation type="journal article" date="2006" name="Science">
        <title>The genome of black cottonwood, Populus trichocarpa (Torr. &amp; Gray).</title>
        <authorList>
            <person name="Tuskan G.A."/>
            <person name="Difazio S."/>
            <person name="Jansson S."/>
            <person name="Bohlmann J."/>
            <person name="Grigoriev I."/>
            <person name="Hellsten U."/>
            <person name="Putnam N."/>
            <person name="Ralph S."/>
            <person name="Rombauts S."/>
            <person name="Salamov A."/>
            <person name="Schein J."/>
            <person name="Sterck L."/>
            <person name="Aerts A."/>
            <person name="Bhalerao R.R."/>
            <person name="Bhalerao R.P."/>
            <person name="Blaudez D."/>
            <person name="Boerjan W."/>
            <person name="Brun A."/>
            <person name="Brunner A."/>
            <person name="Busov V."/>
            <person name="Campbell M."/>
            <person name="Carlson J."/>
            <person name="Chalot M."/>
            <person name="Chapman J."/>
            <person name="Chen G.L."/>
            <person name="Cooper D."/>
            <person name="Coutinho P.M."/>
            <person name="Couturier J."/>
            <person name="Covert S."/>
            <person name="Cronk Q."/>
            <person name="Cunningham R."/>
            <person name="Davis J."/>
            <person name="Degroeve S."/>
            <person name="Dejardin A."/>
            <person name="Depamphilis C."/>
            <person name="Detter J."/>
            <person name="Dirks B."/>
            <person name="Dubchak I."/>
            <person name="Duplessis S."/>
            <person name="Ehlting J."/>
            <person name="Ellis B."/>
            <person name="Gendler K."/>
            <person name="Goodstein D."/>
            <person name="Gribskov M."/>
            <person name="Grimwood J."/>
            <person name="Groover A."/>
            <person name="Gunter L."/>
            <person name="Hamberger B."/>
            <person name="Heinze B."/>
            <person name="Helariutta Y."/>
            <person name="Henrissat B."/>
            <person name="Holligan D."/>
            <person name="Holt R."/>
            <person name="Huang W."/>
            <person name="Islam-Faridi N."/>
            <person name="Jones S."/>
            <person name="Jones-Rhoades M."/>
            <person name="Jorgensen R."/>
            <person name="Joshi C."/>
            <person name="Kangasjarvi J."/>
            <person name="Karlsson J."/>
            <person name="Kelleher C."/>
            <person name="Kirkpatrick R."/>
            <person name="Kirst M."/>
            <person name="Kohler A."/>
            <person name="Kalluri U."/>
            <person name="Larimer F."/>
            <person name="Leebens-Mack J."/>
            <person name="Leple J.C."/>
            <person name="Locascio P."/>
            <person name="Lou Y."/>
            <person name="Lucas S."/>
            <person name="Martin F."/>
            <person name="Montanini B."/>
            <person name="Napoli C."/>
            <person name="Nelson D.R."/>
            <person name="Nelson C."/>
            <person name="Nieminen K."/>
            <person name="Nilsson O."/>
            <person name="Pereda V."/>
            <person name="Peter G."/>
            <person name="Philippe R."/>
            <person name="Pilate G."/>
            <person name="Poliakov A."/>
            <person name="Razumovskaya J."/>
            <person name="Richardson P."/>
            <person name="Rinaldi C."/>
            <person name="Ritland K."/>
            <person name="Rouze P."/>
            <person name="Ryaboy D."/>
            <person name="Schmutz J."/>
            <person name="Schrader J."/>
            <person name="Segerman B."/>
            <person name="Shin H."/>
            <person name="Siddiqui A."/>
            <person name="Sterky F."/>
            <person name="Terry A."/>
            <person name="Tsai C.J."/>
            <person name="Uberbacher E."/>
            <person name="Unneberg P."/>
            <person name="Vahala J."/>
            <person name="Wall K."/>
            <person name="Wessler S."/>
            <person name="Yang G."/>
            <person name="Yin T."/>
            <person name="Douglas C."/>
            <person name="Marra M."/>
            <person name="Sandberg G."/>
            <person name="Van de Peer Y."/>
            <person name="Rokhsar D."/>
        </authorList>
    </citation>
    <scope>NUCLEOTIDE SEQUENCE [LARGE SCALE GENOMIC DNA]</scope>
    <source>
        <strain evidence="3">cv. Nisqually</strain>
    </source>
</reference>
<dbReference type="HOGENOM" id="CLU_2162726_0_0_1"/>